<name>A0A2P8CYL3_9BACT</name>
<evidence type="ECO:0000313" key="3">
    <source>
        <dbReference type="Proteomes" id="UP000240572"/>
    </source>
</evidence>
<evidence type="ECO:0000256" key="1">
    <source>
        <dbReference type="SAM" id="SignalP"/>
    </source>
</evidence>
<dbReference type="RefSeq" id="WP_106524375.1">
    <property type="nucleotide sequence ID" value="NZ_PYGD01000009.1"/>
</dbReference>
<proteinExistence type="predicted"/>
<dbReference type="Pfam" id="PF14054">
    <property type="entry name" value="DUF4249"/>
    <property type="match status" value="1"/>
</dbReference>
<reference evidence="2 3" key="1">
    <citation type="submission" date="2018-03" db="EMBL/GenBank/DDBJ databases">
        <title>Genomic Encyclopedia of Type Strains, Phase III (KMG-III): the genomes of soil and plant-associated and newly described type strains.</title>
        <authorList>
            <person name="Whitman W."/>
        </authorList>
    </citation>
    <scope>NUCLEOTIDE SEQUENCE [LARGE SCALE GENOMIC DNA]</scope>
    <source>
        <strain evidence="2 3">CGMCC 1.12700</strain>
    </source>
</reference>
<dbReference type="PROSITE" id="PS51257">
    <property type="entry name" value="PROKAR_LIPOPROTEIN"/>
    <property type="match status" value="1"/>
</dbReference>
<sequence>MIKKLFVAVGLIALAGLSACEKEVNFDLGPSAEKVVVEGTIESGLPPYVLLSKSIGFFSRVDFSTLGNAFLHDAVITVSEGNRSFTLKEYSYDNNGVSFYVYSVDTGDFAARNFTGEAGKNYDLKIEVNGKTYTSSTFIPRVKPLDSLWSELPPPDKQSPDFPGMRQLFGSYTDPDTLGNRIRYYTRKNSEAYLPPYYSVYDDVIINGTRIQVQIDAGFNKMDTINRETFGYFYAGDTVTVKWSAIDKGVFDFWRTLEFSYGSTGNPFTTPVAVTSNISGGALGVWAGYGVSTSTIVIR</sequence>
<evidence type="ECO:0000313" key="2">
    <source>
        <dbReference type="EMBL" id="PSK90027.1"/>
    </source>
</evidence>
<gene>
    <name evidence="2" type="ORF">B0I18_10932</name>
</gene>
<feature type="chain" id="PRO_5015172305" evidence="1">
    <location>
        <begin position="20"/>
        <end position="299"/>
    </location>
</feature>
<feature type="signal peptide" evidence="1">
    <location>
        <begin position="1"/>
        <end position="19"/>
    </location>
</feature>
<keyword evidence="1" id="KW-0732">Signal</keyword>
<dbReference type="OrthoDB" id="647456at2"/>
<dbReference type="InterPro" id="IPR025345">
    <property type="entry name" value="DUF4249"/>
</dbReference>
<dbReference type="Proteomes" id="UP000240572">
    <property type="component" value="Unassembled WGS sequence"/>
</dbReference>
<comment type="caution">
    <text evidence="2">The sequence shown here is derived from an EMBL/GenBank/DDBJ whole genome shotgun (WGS) entry which is preliminary data.</text>
</comment>
<dbReference type="EMBL" id="PYGD01000009">
    <property type="protein sequence ID" value="PSK90027.1"/>
    <property type="molecule type" value="Genomic_DNA"/>
</dbReference>
<keyword evidence="3" id="KW-1185">Reference proteome</keyword>
<protein>
    <submittedName>
        <fullName evidence="2">Uncharacterized protein DUF4249</fullName>
    </submittedName>
</protein>
<dbReference type="AlphaFoldDB" id="A0A2P8CYL3"/>
<organism evidence="2 3">
    <name type="scientific">Taibaiella chishuiensis</name>
    <dbReference type="NCBI Taxonomy" id="1434707"/>
    <lineage>
        <taxon>Bacteria</taxon>
        <taxon>Pseudomonadati</taxon>
        <taxon>Bacteroidota</taxon>
        <taxon>Chitinophagia</taxon>
        <taxon>Chitinophagales</taxon>
        <taxon>Chitinophagaceae</taxon>
        <taxon>Taibaiella</taxon>
    </lineage>
</organism>
<accession>A0A2P8CYL3</accession>